<feature type="transmembrane region" description="Helical" evidence="1">
    <location>
        <begin position="45"/>
        <end position="69"/>
    </location>
</feature>
<dbReference type="AlphaFoldDB" id="A0A1I0NUG1"/>
<dbReference type="EMBL" id="FOIZ01000001">
    <property type="protein sequence ID" value="SEW05404.1"/>
    <property type="molecule type" value="Genomic_DNA"/>
</dbReference>
<name>A0A1I0NUG1_9RHOB</name>
<dbReference type="Proteomes" id="UP000199167">
    <property type="component" value="Unassembled WGS sequence"/>
</dbReference>
<evidence type="ECO:0000256" key="1">
    <source>
        <dbReference type="SAM" id="Phobius"/>
    </source>
</evidence>
<feature type="transmembrane region" description="Helical" evidence="1">
    <location>
        <begin position="75"/>
        <end position="94"/>
    </location>
</feature>
<protein>
    <submittedName>
        <fullName evidence="2">Uncharacterized protein</fullName>
    </submittedName>
</protein>
<keyword evidence="1" id="KW-0472">Membrane</keyword>
<keyword evidence="3" id="KW-1185">Reference proteome</keyword>
<keyword evidence="1" id="KW-0812">Transmembrane</keyword>
<evidence type="ECO:0000313" key="2">
    <source>
        <dbReference type="EMBL" id="SEW05404.1"/>
    </source>
</evidence>
<keyword evidence="1" id="KW-1133">Transmembrane helix</keyword>
<feature type="transmembrane region" description="Helical" evidence="1">
    <location>
        <begin position="12"/>
        <end position="33"/>
    </location>
</feature>
<sequence>MSTLTAWVVLRWIAIVISIMLAILCFVIAVLLLGTPAGKGEVAVILHGGVTVVAIIGTVVFGVMAVWLILWRILWLRYTGSALLIAGVILLLAWPTIHQRQLQAQADALHRQSQLQQDVFEGHLDQLRSLRTDQGGAEALRAAFKARMNAPDLFDGKWTADWDTFGYVHTIYMYVFFDVDRQGNQANQQFPLTGSIYCNHFADRFADLITSEAQEARYQAACQVPRP</sequence>
<reference evidence="2 3" key="1">
    <citation type="submission" date="2016-10" db="EMBL/GenBank/DDBJ databases">
        <authorList>
            <person name="de Groot N.N."/>
        </authorList>
    </citation>
    <scope>NUCLEOTIDE SEQUENCE [LARGE SCALE GENOMIC DNA]</scope>
    <source>
        <strain evidence="2 3">DSM 17925</strain>
    </source>
</reference>
<evidence type="ECO:0000313" key="3">
    <source>
        <dbReference type="Proteomes" id="UP000199167"/>
    </source>
</evidence>
<proteinExistence type="predicted"/>
<dbReference type="RefSeq" id="WP_089990636.1">
    <property type="nucleotide sequence ID" value="NZ_FOIZ01000001.1"/>
</dbReference>
<organism evidence="2 3">
    <name type="scientific">Cognatiyoonia koreensis</name>
    <dbReference type="NCBI Taxonomy" id="364200"/>
    <lineage>
        <taxon>Bacteria</taxon>
        <taxon>Pseudomonadati</taxon>
        <taxon>Pseudomonadota</taxon>
        <taxon>Alphaproteobacteria</taxon>
        <taxon>Rhodobacterales</taxon>
        <taxon>Paracoccaceae</taxon>
        <taxon>Cognatiyoonia</taxon>
    </lineage>
</organism>
<gene>
    <name evidence="2" type="ORF">SAMN04488515_0836</name>
</gene>
<dbReference type="STRING" id="364200.SAMN04488515_0836"/>
<accession>A0A1I0NUG1</accession>